<dbReference type="KEGG" id="hro:HELRODRAFT_176358"/>
<evidence type="ECO:0000313" key="3">
    <source>
        <dbReference type="EMBL" id="ESO00050.1"/>
    </source>
</evidence>
<name>T1FAF9_HELRO</name>
<dbReference type="GeneID" id="20205808"/>
<dbReference type="EMBL" id="AMQM01005648">
    <property type="status" value="NOT_ANNOTATED_CDS"/>
    <property type="molecule type" value="Genomic_DNA"/>
</dbReference>
<protein>
    <submittedName>
        <fullName evidence="3 4">Uncharacterized protein</fullName>
    </submittedName>
</protein>
<gene>
    <name evidence="4" type="primary">20205808</name>
    <name evidence="3" type="ORF">HELRODRAFT_176358</name>
</gene>
<dbReference type="EnsemblMetazoa" id="HelroT176358">
    <property type="protein sequence ID" value="HelroP176358"/>
    <property type="gene ID" value="HelroG176358"/>
</dbReference>
<proteinExistence type="predicted"/>
<evidence type="ECO:0000313" key="5">
    <source>
        <dbReference type="Proteomes" id="UP000015101"/>
    </source>
</evidence>
<dbReference type="CTD" id="20205808"/>
<dbReference type="InParanoid" id="T1FAF9"/>
<reference evidence="4" key="3">
    <citation type="submission" date="2015-06" db="UniProtKB">
        <authorList>
            <consortium name="EnsemblMetazoa"/>
        </authorList>
    </citation>
    <scope>IDENTIFICATION</scope>
</reference>
<dbReference type="EMBL" id="KB097026">
    <property type="protein sequence ID" value="ESO00050.1"/>
    <property type="molecule type" value="Genomic_DNA"/>
</dbReference>
<keyword evidence="5" id="KW-1185">Reference proteome</keyword>
<evidence type="ECO:0000256" key="2">
    <source>
        <dbReference type="SAM" id="Phobius"/>
    </source>
</evidence>
<reference evidence="3 5" key="2">
    <citation type="journal article" date="2013" name="Nature">
        <title>Insights into bilaterian evolution from three spiralian genomes.</title>
        <authorList>
            <person name="Simakov O."/>
            <person name="Marletaz F."/>
            <person name="Cho S.J."/>
            <person name="Edsinger-Gonzales E."/>
            <person name="Havlak P."/>
            <person name="Hellsten U."/>
            <person name="Kuo D.H."/>
            <person name="Larsson T."/>
            <person name="Lv J."/>
            <person name="Arendt D."/>
            <person name="Savage R."/>
            <person name="Osoegawa K."/>
            <person name="de Jong P."/>
            <person name="Grimwood J."/>
            <person name="Chapman J.A."/>
            <person name="Shapiro H."/>
            <person name="Aerts A."/>
            <person name="Otillar R.P."/>
            <person name="Terry A.Y."/>
            <person name="Boore J.L."/>
            <person name="Grigoriev I.V."/>
            <person name="Lindberg D.R."/>
            <person name="Seaver E.C."/>
            <person name="Weisblat D.A."/>
            <person name="Putnam N.H."/>
            <person name="Rokhsar D.S."/>
        </authorList>
    </citation>
    <scope>NUCLEOTIDE SEQUENCE</scope>
</reference>
<dbReference type="HOGENOM" id="CLU_1231093_0_0_1"/>
<feature type="transmembrane region" description="Helical" evidence="2">
    <location>
        <begin position="159"/>
        <end position="183"/>
    </location>
</feature>
<organism evidence="4 5">
    <name type="scientific">Helobdella robusta</name>
    <name type="common">Californian leech</name>
    <dbReference type="NCBI Taxonomy" id="6412"/>
    <lineage>
        <taxon>Eukaryota</taxon>
        <taxon>Metazoa</taxon>
        <taxon>Spiralia</taxon>
        <taxon>Lophotrochozoa</taxon>
        <taxon>Annelida</taxon>
        <taxon>Clitellata</taxon>
        <taxon>Hirudinea</taxon>
        <taxon>Rhynchobdellida</taxon>
        <taxon>Glossiphoniidae</taxon>
        <taxon>Helobdella</taxon>
    </lineage>
</organism>
<accession>T1FAF9</accession>
<evidence type="ECO:0000313" key="4">
    <source>
        <dbReference type="EnsemblMetazoa" id="HelroP176358"/>
    </source>
</evidence>
<evidence type="ECO:0000256" key="1">
    <source>
        <dbReference type="SAM" id="MobiDB-lite"/>
    </source>
</evidence>
<feature type="region of interest" description="Disordered" evidence="1">
    <location>
        <begin position="192"/>
        <end position="225"/>
    </location>
</feature>
<dbReference type="RefSeq" id="XP_009021824.1">
    <property type="nucleotide sequence ID" value="XM_009023576.1"/>
</dbReference>
<feature type="compositionally biased region" description="Low complexity" evidence="1">
    <location>
        <begin position="192"/>
        <end position="208"/>
    </location>
</feature>
<keyword evidence="2" id="KW-0472">Membrane</keyword>
<reference evidence="5" key="1">
    <citation type="submission" date="2012-12" db="EMBL/GenBank/DDBJ databases">
        <authorList>
            <person name="Hellsten U."/>
            <person name="Grimwood J."/>
            <person name="Chapman J.A."/>
            <person name="Shapiro H."/>
            <person name="Aerts A."/>
            <person name="Otillar R.P."/>
            <person name="Terry A.Y."/>
            <person name="Boore J.L."/>
            <person name="Simakov O."/>
            <person name="Marletaz F."/>
            <person name="Cho S.-J."/>
            <person name="Edsinger-Gonzales E."/>
            <person name="Havlak P."/>
            <person name="Kuo D.-H."/>
            <person name="Larsson T."/>
            <person name="Lv J."/>
            <person name="Arendt D."/>
            <person name="Savage R."/>
            <person name="Osoegawa K."/>
            <person name="de Jong P."/>
            <person name="Lindberg D.R."/>
            <person name="Seaver E.C."/>
            <person name="Weisblat D.A."/>
            <person name="Putnam N.H."/>
            <person name="Grigoriev I.V."/>
            <person name="Rokhsar D.S."/>
        </authorList>
    </citation>
    <scope>NUCLEOTIDE SEQUENCE</scope>
</reference>
<dbReference type="Proteomes" id="UP000015101">
    <property type="component" value="Unassembled WGS sequence"/>
</dbReference>
<sequence length="225" mass="24963">MQLRKAKQAGNPVNIICEDFALRSRYVILHPSDEKFGYDGFFPSLLEVYEVSCGVLNGRCEQRCTESKDGDAHVVSCSSWTDEQAVTNSVYGCYLKVSGDLHFEKPGLSYMQCRDACTLMSKNTKKTLETIVIINPSNEQPTATSSEETDDYESYKEKLIIAASVSTATFLLMLAAILGHIMFTRRDQKRVSQTSNMSSVSSGTSGAKSPDDILESVNRQLTEHE</sequence>
<dbReference type="AlphaFoldDB" id="T1FAF9"/>
<keyword evidence="2" id="KW-0812">Transmembrane</keyword>
<keyword evidence="2" id="KW-1133">Transmembrane helix</keyword>